<gene>
    <name evidence="1" type="ORF">C8N34_1246</name>
</gene>
<sequence>MKRPEYLELPEATDPTRSFRASVTLQDSAKIRDRDVCLRSFLELMNDGQYEMTFDEHPYSITRFDVDIVKKKVRIFARPSIS</sequence>
<dbReference type="EMBL" id="QBKP01000024">
    <property type="protein sequence ID" value="PTX43873.1"/>
    <property type="molecule type" value="Genomic_DNA"/>
</dbReference>
<evidence type="ECO:0000313" key="1">
    <source>
        <dbReference type="EMBL" id="PTX43873.1"/>
    </source>
</evidence>
<name>A0A2T6AJ67_9RHOB</name>
<proteinExistence type="predicted"/>
<protein>
    <submittedName>
        <fullName evidence="1">Uncharacterized protein</fullName>
    </submittedName>
</protein>
<accession>A0A2T6AJ67</accession>
<evidence type="ECO:0000313" key="2">
    <source>
        <dbReference type="Proteomes" id="UP000244224"/>
    </source>
</evidence>
<dbReference type="OrthoDB" id="7876128at2"/>
<comment type="caution">
    <text evidence="1">The sequence shown here is derived from an EMBL/GenBank/DDBJ whole genome shotgun (WGS) entry which is preliminary data.</text>
</comment>
<dbReference type="RefSeq" id="WP_145693833.1">
    <property type="nucleotide sequence ID" value="NZ_QBKP01000024.1"/>
</dbReference>
<dbReference type="AlphaFoldDB" id="A0A2T6AJ67"/>
<reference evidence="1 2" key="1">
    <citation type="submission" date="2018-04" db="EMBL/GenBank/DDBJ databases">
        <title>Genomic Encyclopedia of Archaeal and Bacterial Type Strains, Phase II (KMG-II): from individual species to whole genera.</title>
        <authorList>
            <person name="Goeker M."/>
        </authorList>
    </citation>
    <scope>NUCLEOTIDE SEQUENCE [LARGE SCALE GENOMIC DNA]</scope>
    <source>
        <strain evidence="1 2">DSM 21823</strain>
    </source>
</reference>
<keyword evidence="2" id="KW-1185">Reference proteome</keyword>
<organism evidence="1 2">
    <name type="scientific">Gemmobacter caeni</name>
    <dbReference type="NCBI Taxonomy" id="589035"/>
    <lineage>
        <taxon>Bacteria</taxon>
        <taxon>Pseudomonadati</taxon>
        <taxon>Pseudomonadota</taxon>
        <taxon>Alphaproteobacteria</taxon>
        <taxon>Rhodobacterales</taxon>
        <taxon>Paracoccaceae</taxon>
        <taxon>Gemmobacter</taxon>
    </lineage>
</organism>
<dbReference type="Proteomes" id="UP000244224">
    <property type="component" value="Unassembled WGS sequence"/>
</dbReference>